<dbReference type="Proteomes" id="UP001497392">
    <property type="component" value="Unassembled WGS sequence"/>
</dbReference>
<accession>A0ABP1G3Y3</accession>
<gene>
    <name evidence="1" type="primary">g8846</name>
    <name evidence="1" type="ORF">VP750_LOCUS7941</name>
</gene>
<proteinExistence type="predicted"/>
<dbReference type="Gene3D" id="2.60.40.150">
    <property type="entry name" value="C2 domain"/>
    <property type="match status" value="1"/>
</dbReference>
<dbReference type="InterPro" id="IPR035892">
    <property type="entry name" value="C2_domain_sf"/>
</dbReference>
<comment type="caution">
    <text evidence="1">The sequence shown here is derived from an EMBL/GenBank/DDBJ whole genome shotgun (WGS) entry which is preliminary data.</text>
</comment>
<keyword evidence="2" id="KW-1185">Reference proteome</keyword>
<evidence type="ECO:0000313" key="2">
    <source>
        <dbReference type="Proteomes" id="UP001497392"/>
    </source>
</evidence>
<dbReference type="EMBL" id="CAXHTA020000015">
    <property type="protein sequence ID" value="CAL5226035.1"/>
    <property type="molecule type" value="Genomic_DNA"/>
</dbReference>
<dbReference type="CDD" id="cd00030">
    <property type="entry name" value="C2"/>
    <property type="match status" value="1"/>
</dbReference>
<reference evidence="1 2" key="1">
    <citation type="submission" date="2024-06" db="EMBL/GenBank/DDBJ databases">
        <authorList>
            <person name="Kraege A."/>
            <person name="Thomma B."/>
        </authorList>
    </citation>
    <scope>NUCLEOTIDE SEQUENCE [LARGE SCALE GENOMIC DNA]</scope>
</reference>
<dbReference type="SUPFAM" id="SSF49562">
    <property type="entry name" value="C2 domain (Calcium/lipid-binding domain, CaLB)"/>
    <property type="match status" value="1"/>
</dbReference>
<organism evidence="1 2">
    <name type="scientific">Coccomyxa viridis</name>
    <dbReference type="NCBI Taxonomy" id="1274662"/>
    <lineage>
        <taxon>Eukaryota</taxon>
        <taxon>Viridiplantae</taxon>
        <taxon>Chlorophyta</taxon>
        <taxon>core chlorophytes</taxon>
        <taxon>Trebouxiophyceae</taxon>
        <taxon>Trebouxiophyceae incertae sedis</taxon>
        <taxon>Coccomyxaceae</taxon>
        <taxon>Coccomyxa</taxon>
    </lineage>
</organism>
<name>A0ABP1G3Y3_9CHLO</name>
<sequence>MWQIYLRVRVGTDEKHSAEADGRINPEWEEVLEFAIGGDLAEKDDEQIDFEAWDYHWVNRPGDLTWLNAAPPHGGRPLTGAGWVEVPLKEVIARRRISGTWNLNNVLQGQINMELLWLPILEGVA</sequence>
<protein>
    <submittedName>
        <fullName evidence="1">G8846 protein</fullName>
    </submittedName>
</protein>
<evidence type="ECO:0000313" key="1">
    <source>
        <dbReference type="EMBL" id="CAL5226035.1"/>
    </source>
</evidence>